<dbReference type="EMBL" id="JABFCZ010000017">
    <property type="protein sequence ID" value="MBD1547689.1"/>
    <property type="molecule type" value="Genomic_DNA"/>
</dbReference>
<accession>A0A926S9V7</accession>
<dbReference type="SUPFAM" id="SSF54593">
    <property type="entry name" value="Glyoxalase/Bleomycin resistance protein/Dihydroxybiphenyl dioxygenase"/>
    <property type="match status" value="1"/>
</dbReference>
<comment type="caution">
    <text evidence="2">The sequence shown here is derived from an EMBL/GenBank/DDBJ whole genome shotgun (WGS) entry which is preliminary data.</text>
</comment>
<dbReference type="InterPro" id="IPR029068">
    <property type="entry name" value="Glyas_Bleomycin-R_OHBP_Dase"/>
</dbReference>
<proteinExistence type="predicted"/>
<reference evidence="2" key="1">
    <citation type="submission" date="2020-05" db="EMBL/GenBank/DDBJ databases">
        <title>Identification of trans-AT polyketide cluster in two marine bacteria, producers of a novel glutaramide-containing polyketide sesbanimide D and analogs.</title>
        <authorList>
            <person name="Kacar D."/>
            <person name="Rodriguez P."/>
            <person name="Canedo L."/>
            <person name="Gonzalez E."/>
            <person name="Galan B."/>
            <person name="De La Calle F."/>
            <person name="Garcia J.L."/>
        </authorList>
    </citation>
    <scope>NUCLEOTIDE SEQUENCE</scope>
    <source>
        <strain evidence="2">PHM038</strain>
    </source>
</reference>
<dbReference type="RefSeq" id="WP_190292452.1">
    <property type="nucleotide sequence ID" value="NZ_JABFCZ010000017.1"/>
</dbReference>
<dbReference type="PANTHER" id="PTHR35908">
    <property type="entry name" value="HYPOTHETICAL FUSION PROTEIN"/>
    <property type="match status" value="1"/>
</dbReference>
<organism evidence="2 3">
    <name type="scientific">Roseibium aggregatum</name>
    <dbReference type="NCBI Taxonomy" id="187304"/>
    <lineage>
        <taxon>Bacteria</taxon>
        <taxon>Pseudomonadati</taxon>
        <taxon>Pseudomonadota</taxon>
        <taxon>Alphaproteobacteria</taxon>
        <taxon>Hyphomicrobiales</taxon>
        <taxon>Stappiaceae</taxon>
        <taxon>Roseibium</taxon>
    </lineage>
</organism>
<feature type="domain" description="Glyoxalase-like" evidence="1">
    <location>
        <begin position="10"/>
        <end position="109"/>
    </location>
</feature>
<sequence>MHKSRLAVAVIDCQGGDLGEHATFWASALGRVAEDRPKDPKYRDLIGPDSEMRLLVQSVDHGPRVHLDIETDDISAEVARLTRLGAREVGKCKTWVVMEAPSGHRFCVVGPQRPDFEKNANVWED</sequence>
<evidence type="ECO:0000313" key="2">
    <source>
        <dbReference type="EMBL" id="MBD1547689.1"/>
    </source>
</evidence>
<evidence type="ECO:0000313" key="3">
    <source>
        <dbReference type="Proteomes" id="UP000598467"/>
    </source>
</evidence>
<dbReference type="Pfam" id="PF18029">
    <property type="entry name" value="Glyoxalase_6"/>
    <property type="match status" value="1"/>
</dbReference>
<protein>
    <submittedName>
        <fullName evidence="2">VOC family protein</fullName>
    </submittedName>
</protein>
<gene>
    <name evidence="2" type="ORF">HK439_15580</name>
</gene>
<dbReference type="AlphaFoldDB" id="A0A926S9V7"/>
<dbReference type="InterPro" id="IPR041581">
    <property type="entry name" value="Glyoxalase_6"/>
</dbReference>
<evidence type="ECO:0000259" key="1">
    <source>
        <dbReference type="Pfam" id="PF18029"/>
    </source>
</evidence>
<dbReference type="Proteomes" id="UP000598467">
    <property type="component" value="Unassembled WGS sequence"/>
</dbReference>
<name>A0A926S9V7_9HYPH</name>
<dbReference type="Gene3D" id="3.10.180.10">
    <property type="entry name" value="2,3-Dihydroxybiphenyl 1,2-Dioxygenase, domain 1"/>
    <property type="match status" value="1"/>
</dbReference>
<dbReference type="CDD" id="cd06587">
    <property type="entry name" value="VOC"/>
    <property type="match status" value="1"/>
</dbReference>
<dbReference type="PANTHER" id="PTHR35908:SF1">
    <property type="entry name" value="CONSERVED PROTEIN"/>
    <property type="match status" value="1"/>
</dbReference>